<accession>A0A0F3GYM9</accession>
<keyword evidence="2" id="KW-1185">Reference proteome</keyword>
<evidence type="ECO:0008006" key="3">
    <source>
        <dbReference type="Google" id="ProtNLM"/>
    </source>
</evidence>
<comment type="caution">
    <text evidence="1">The sequence shown here is derived from an EMBL/GenBank/DDBJ whole genome shotgun (WGS) entry which is preliminary data.</text>
</comment>
<evidence type="ECO:0000313" key="2">
    <source>
        <dbReference type="Proteomes" id="UP000033423"/>
    </source>
</evidence>
<dbReference type="PANTHER" id="PTHR41317:SF1">
    <property type="entry name" value="PD-(D_E)XK NUCLEASE FAMILY TRANSPOSASE"/>
    <property type="match status" value="1"/>
</dbReference>
<dbReference type="PANTHER" id="PTHR41317">
    <property type="entry name" value="PD-(D_E)XK NUCLEASE FAMILY TRANSPOSASE"/>
    <property type="match status" value="1"/>
</dbReference>
<dbReference type="PATRIC" id="fig|29290.4.peg.1081"/>
<dbReference type="Pfam" id="PF12784">
    <property type="entry name" value="PDDEXK_2"/>
    <property type="match status" value="1"/>
</dbReference>
<dbReference type="InterPro" id="IPR010106">
    <property type="entry name" value="RpnA"/>
</dbReference>
<organism evidence="1 2">
    <name type="scientific">Candidatus Magnetobacterium bavaricum</name>
    <dbReference type="NCBI Taxonomy" id="29290"/>
    <lineage>
        <taxon>Bacteria</taxon>
        <taxon>Pseudomonadati</taxon>
        <taxon>Nitrospirota</taxon>
        <taxon>Thermodesulfovibrionia</taxon>
        <taxon>Thermodesulfovibrionales</taxon>
        <taxon>Candidatus Magnetobacteriaceae</taxon>
        <taxon>Candidatus Magnetobacterium</taxon>
    </lineage>
</organism>
<dbReference type="AlphaFoldDB" id="A0A0F3GYM9"/>
<evidence type="ECO:0000313" key="1">
    <source>
        <dbReference type="EMBL" id="KJU86985.1"/>
    </source>
</evidence>
<reference evidence="1 2" key="1">
    <citation type="submission" date="2015-02" db="EMBL/GenBank/DDBJ databases">
        <title>Single-cell genomics of uncultivated deep-branching MTB reveals a conserved set of magnetosome genes.</title>
        <authorList>
            <person name="Kolinko S."/>
            <person name="Richter M."/>
            <person name="Glockner F.O."/>
            <person name="Brachmann A."/>
            <person name="Schuler D."/>
        </authorList>
    </citation>
    <scope>NUCLEOTIDE SEQUENCE [LARGE SCALE GENOMIC DNA]</scope>
    <source>
        <strain evidence="1">TM-1</strain>
    </source>
</reference>
<dbReference type="EMBL" id="LACI01000372">
    <property type="protein sequence ID" value="KJU86985.1"/>
    <property type="molecule type" value="Genomic_DNA"/>
</dbReference>
<gene>
    <name evidence="1" type="ORF">MBAV_000822</name>
</gene>
<dbReference type="Proteomes" id="UP000033423">
    <property type="component" value="Unassembled WGS sequence"/>
</dbReference>
<protein>
    <recommendedName>
        <fullName evidence="3">Transposase</fullName>
    </recommendedName>
</protein>
<proteinExistence type="predicted"/>
<dbReference type="NCBIfam" id="TIGR01784">
    <property type="entry name" value="T_den_put_tspse"/>
    <property type="match status" value="1"/>
</dbReference>
<name>A0A0F3GYM9_9BACT</name>
<sequence length="291" mass="34324">MKFVDVRNDVAFKKIFGNENRKEILISFLNAVLYLSGDKVIEDITILNPWQAPKLPNLKDTILDIRAIDKKKITFIVEIQIQRRPGFLKRVLYYTSNAYVVQLEKGDDYSKLKRVIFIGIMDFNMFKGSNYLTRHLILNTTTLTQELKDLEFNFIELPKFTKDEPELESVTDKWIYFIKNAYYINMVPKCADFTEIQKAYDIANLMQWSKDDRDLYDYWHMRDLDDIGTFREGKREGLLKGIEGMLEIKYAEQGCALMDKVSNLESVERLEEFQQLIKRSVSIDELRGFLQ</sequence>